<dbReference type="PANTHER" id="PTHR23227">
    <property type="entry name" value="BUCENTAUR RELATED"/>
    <property type="match status" value="1"/>
</dbReference>
<evidence type="ECO:0000313" key="2">
    <source>
        <dbReference type="Proteomes" id="UP001314205"/>
    </source>
</evidence>
<dbReference type="Proteomes" id="UP001314205">
    <property type="component" value="Unassembled WGS sequence"/>
</dbReference>
<dbReference type="PANTHER" id="PTHR23227:SF85">
    <property type="entry name" value="CRANIOFACIAL DEVELOPMENT PROTEIN 2"/>
    <property type="match status" value="1"/>
</dbReference>
<evidence type="ECO:0008006" key="3">
    <source>
        <dbReference type="Google" id="ProtNLM"/>
    </source>
</evidence>
<accession>A0AAV1K8P2</accession>
<organism evidence="1 2">
    <name type="scientific">Parnassius mnemosyne</name>
    <name type="common">clouded apollo</name>
    <dbReference type="NCBI Taxonomy" id="213953"/>
    <lineage>
        <taxon>Eukaryota</taxon>
        <taxon>Metazoa</taxon>
        <taxon>Ecdysozoa</taxon>
        <taxon>Arthropoda</taxon>
        <taxon>Hexapoda</taxon>
        <taxon>Insecta</taxon>
        <taxon>Pterygota</taxon>
        <taxon>Neoptera</taxon>
        <taxon>Endopterygota</taxon>
        <taxon>Lepidoptera</taxon>
        <taxon>Glossata</taxon>
        <taxon>Ditrysia</taxon>
        <taxon>Papilionoidea</taxon>
        <taxon>Papilionidae</taxon>
        <taxon>Parnassiinae</taxon>
        <taxon>Parnassini</taxon>
        <taxon>Parnassius</taxon>
        <taxon>Driopa</taxon>
    </lineage>
</organism>
<dbReference type="AlphaFoldDB" id="A0AAV1K8P2"/>
<protein>
    <recommendedName>
        <fullName evidence="3">Endonuclease/exonuclease/phosphatase domain-containing protein</fullName>
    </recommendedName>
</protein>
<reference evidence="1 2" key="1">
    <citation type="submission" date="2023-11" db="EMBL/GenBank/DDBJ databases">
        <authorList>
            <person name="Hedman E."/>
            <person name="Englund M."/>
            <person name="Stromberg M."/>
            <person name="Nyberg Akerstrom W."/>
            <person name="Nylinder S."/>
            <person name="Jareborg N."/>
            <person name="Kallberg Y."/>
            <person name="Kronander E."/>
        </authorList>
    </citation>
    <scope>NUCLEOTIDE SEQUENCE [LARGE SCALE GENOMIC DNA]</scope>
</reference>
<dbReference type="EMBL" id="CAVLGL010000001">
    <property type="protein sequence ID" value="CAK1578734.1"/>
    <property type="molecule type" value="Genomic_DNA"/>
</dbReference>
<dbReference type="Gene3D" id="3.60.10.10">
    <property type="entry name" value="Endonuclease/exonuclease/phosphatase"/>
    <property type="match status" value="1"/>
</dbReference>
<dbReference type="SUPFAM" id="SSF56219">
    <property type="entry name" value="DNase I-like"/>
    <property type="match status" value="1"/>
</dbReference>
<name>A0AAV1K8P2_9NEOP</name>
<dbReference type="InterPro" id="IPR027124">
    <property type="entry name" value="Swc5/CFDP1/2"/>
</dbReference>
<proteinExistence type="predicted"/>
<dbReference type="InterPro" id="IPR036691">
    <property type="entry name" value="Endo/exonu/phosph_ase_sf"/>
</dbReference>
<keyword evidence="2" id="KW-1185">Reference proteome</keyword>
<gene>
    <name evidence="1" type="ORF">PARMNEM_LOCUS776</name>
</gene>
<dbReference type="CDD" id="cd09076">
    <property type="entry name" value="L1-EN"/>
    <property type="match status" value="1"/>
</dbReference>
<evidence type="ECO:0000313" key="1">
    <source>
        <dbReference type="EMBL" id="CAK1578734.1"/>
    </source>
</evidence>
<comment type="caution">
    <text evidence="1">The sequence shown here is derived from an EMBL/GenBank/DDBJ whole genome shotgun (WGS) entry which is preliminary data.</text>
</comment>
<sequence>MKVNTKPCHLNLVVVYAPTAGSTEVEIQDFYRLLEDNLRSLPRREVTLLMGDLNAKVGSTRHEDHLREVVGKYGLGERNNRGEMWLQFCAENSLTIMNTCFQNHPRRLYTWVMPGDRARNQIDYIAIAKRWRSSIINTKTYPGADCGSDHKLLVAVTSVKLKKCLRSSVIHHGRPSPETLSTFKEVFSKKVTYVKLNNSIDIDTKWTTIKNIILDTRKETQQQNYCSPRKAWISEETWKVINERKNLYNTMSAKVKRLCRRDYNQYLNLICEDVEDHAKTMHTKDLFLRLKASQESLYPKAGRSKMARVHY</sequence>